<sequence length="751" mass="86495">MSEVRDRSCDKFDVFEKKYSNWLENECTFSHNPERILNMETDENHNEEAWNQCGWTDNGESLDIVLFDGNPSPEKVIDVLHDDDDRNEDEVSGDSHGDLSDFDMYTTDESDEERCNVTRNLAHPDPSVFQVNRGGRPVVDYEDSSARTRRREDLAMALELPRQASFEIVRKKMRYEGNTSGARLICQITDSERASEIMDLITKEPVIERTIPKAVGLLIDLNLTRQQYINLRKMNREDGHKWLPPYYKVVEGKKDAYLDDINVSETSAEVSVQGLTFHTFKRLLQYLLDTGQITHDDLMNAILIFIIEYGFDGTHVEAYNQISSDCNYDYSHIFCSYMVPSKLVDANTNRVIWENQTPNSVRFCRPIRFKFVKETDEICIDASRYLGNQIDELQPFIFENCEVNFQFILSMIDGKVCNALNKSNSQKCFVCGVTIKYFNNIDYVINKAVDEENLKGGFTILHAWIRFMELVLNISIRLVLPKPVWRIPAILKPTTKEQGLKIQKALKNRIRITVNKPKQGFGNSNSGNTARIFSRNLDVVAEETGFDANLLHRFHVTLFVIPCGEEVRTEEFRQYNHETAREFVRLYPWFEMPTTMHLILIHGHILIRKNHSAIGLCSEEPLESSHKVLKSFREHHARKSDRVLTNTDVFRRLLLHSDPLISSYTAKKPHVKRTLTDEMKSLLNLEPDEDKIDSAIDSNSESEEEQSESGDSCVESGPSDYTDVMSDDGASSEDEDGLEYEFNCQDFDNSS</sequence>
<keyword evidence="2" id="KW-1185">Reference proteome</keyword>
<accession>A0ACC2P0I9</accession>
<comment type="caution">
    <text evidence="1">The sequence shown here is derived from an EMBL/GenBank/DDBJ whole genome shotgun (WGS) entry which is preliminary data.</text>
</comment>
<organism evidence="1 2">
    <name type="scientific">Eretmocerus hayati</name>
    <dbReference type="NCBI Taxonomy" id="131215"/>
    <lineage>
        <taxon>Eukaryota</taxon>
        <taxon>Metazoa</taxon>
        <taxon>Ecdysozoa</taxon>
        <taxon>Arthropoda</taxon>
        <taxon>Hexapoda</taxon>
        <taxon>Insecta</taxon>
        <taxon>Pterygota</taxon>
        <taxon>Neoptera</taxon>
        <taxon>Endopterygota</taxon>
        <taxon>Hymenoptera</taxon>
        <taxon>Apocrita</taxon>
        <taxon>Proctotrupomorpha</taxon>
        <taxon>Chalcidoidea</taxon>
        <taxon>Aphelinidae</taxon>
        <taxon>Aphelininae</taxon>
        <taxon>Eretmocerus</taxon>
    </lineage>
</organism>
<reference evidence="1" key="1">
    <citation type="submission" date="2023-04" db="EMBL/GenBank/DDBJ databases">
        <title>A chromosome-level genome assembly of the parasitoid wasp Eretmocerus hayati.</title>
        <authorList>
            <person name="Zhong Y."/>
            <person name="Liu S."/>
            <person name="Liu Y."/>
        </authorList>
    </citation>
    <scope>NUCLEOTIDE SEQUENCE</scope>
    <source>
        <strain evidence="1">ZJU_SS_LIU_2023</strain>
    </source>
</reference>
<name>A0ACC2P0I9_9HYME</name>
<dbReference type="EMBL" id="CM056742">
    <property type="protein sequence ID" value="KAJ8676867.1"/>
    <property type="molecule type" value="Genomic_DNA"/>
</dbReference>
<gene>
    <name evidence="1" type="ORF">QAD02_012654</name>
</gene>
<protein>
    <submittedName>
        <fullName evidence="1">Uncharacterized protein</fullName>
    </submittedName>
</protein>
<proteinExistence type="predicted"/>
<dbReference type="Proteomes" id="UP001239111">
    <property type="component" value="Chromosome 2"/>
</dbReference>
<evidence type="ECO:0000313" key="1">
    <source>
        <dbReference type="EMBL" id="KAJ8676867.1"/>
    </source>
</evidence>
<evidence type="ECO:0000313" key="2">
    <source>
        <dbReference type="Proteomes" id="UP001239111"/>
    </source>
</evidence>